<name>A0A4C1YB88_EUMVA</name>
<organism evidence="1 2">
    <name type="scientific">Eumeta variegata</name>
    <name type="common">Bagworm moth</name>
    <name type="synonym">Eumeta japonica</name>
    <dbReference type="NCBI Taxonomy" id="151549"/>
    <lineage>
        <taxon>Eukaryota</taxon>
        <taxon>Metazoa</taxon>
        <taxon>Ecdysozoa</taxon>
        <taxon>Arthropoda</taxon>
        <taxon>Hexapoda</taxon>
        <taxon>Insecta</taxon>
        <taxon>Pterygota</taxon>
        <taxon>Neoptera</taxon>
        <taxon>Endopterygota</taxon>
        <taxon>Lepidoptera</taxon>
        <taxon>Glossata</taxon>
        <taxon>Ditrysia</taxon>
        <taxon>Tineoidea</taxon>
        <taxon>Psychidae</taxon>
        <taxon>Oiketicinae</taxon>
        <taxon>Eumeta</taxon>
    </lineage>
</organism>
<comment type="caution">
    <text evidence="1">The sequence shown here is derived from an EMBL/GenBank/DDBJ whole genome shotgun (WGS) entry which is preliminary data.</text>
</comment>
<gene>
    <name evidence="1" type="ORF">EVAR_49315_1</name>
</gene>
<dbReference type="AlphaFoldDB" id="A0A4C1YB88"/>
<keyword evidence="2" id="KW-1185">Reference proteome</keyword>
<protein>
    <submittedName>
        <fullName evidence="1">Uncharacterized protein</fullName>
    </submittedName>
</protein>
<accession>A0A4C1YB88</accession>
<reference evidence="1 2" key="1">
    <citation type="journal article" date="2019" name="Commun. Biol.">
        <title>The bagworm genome reveals a unique fibroin gene that provides high tensile strength.</title>
        <authorList>
            <person name="Kono N."/>
            <person name="Nakamura H."/>
            <person name="Ohtoshi R."/>
            <person name="Tomita M."/>
            <person name="Numata K."/>
            <person name="Arakawa K."/>
        </authorList>
    </citation>
    <scope>NUCLEOTIDE SEQUENCE [LARGE SCALE GENOMIC DNA]</scope>
</reference>
<proteinExistence type="predicted"/>
<sequence>MTVTAFLMINSVQSNEYALPRSLFWYKCQKPLFEENVAGTRFPEFFKIETPHFFNYMSFNRQTYSGDAPNPVNFLNLLPKFIFGPTPVETDLSNNEVKDRINTDDLSNEIDSKEYTTEESYTETTIADYDTSTIDEDIMIRVGEPAAVVASLLG</sequence>
<dbReference type="EMBL" id="BGZK01001134">
    <property type="protein sequence ID" value="GBP72132.1"/>
    <property type="molecule type" value="Genomic_DNA"/>
</dbReference>
<evidence type="ECO:0000313" key="1">
    <source>
        <dbReference type="EMBL" id="GBP72132.1"/>
    </source>
</evidence>
<dbReference type="Proteomes" id="UP000299102">
    <property type="component" value="Unassembled WGS sequence"/>
</dbReference>
<evidence type="ECO:0000313" key="2">
    <source>
        <dbReference type="Proteomes" id="UP000299102"/>
    </source>
</evidence>